<dbReference type="SUPFAM" id="SSF52266">
    <property type="entry name" value="SGNH hydrolase"/>
    <property type="match status" value="1"/>
</dbReference>
<dbReference type="AlphaFoldDB" id="A0A6J0BX01"/>
<dbReference type="Gene3D" id="3.40.50.1110">
    <property type="entry name" value="SGNH hydrolase"/>
    <property type="match status" value="1"/>
</dbReference>
<sequence length="430" mass="49800">MTSQEAVKKMVKSCIVSRKGGVPFPEIEDDYRALVGESIPYAQLGYTSLQSFVKSIDFVDVRTNHFGDSVLFVSDPKVAHIDSLVRKQKNPSNQRKRNRRPKKLAATTPRSERFTRNTKIAYTKSKWYTSSSRTKKNYWVEKNNERRDMDRFNNFNTGRTGIQNCSSSPNFHSYNDRSWSTKAPASLSSIDDNMYNYNSECEKRYAEGYRSWRFNIRVADNKDAEEVLLEPLVNGHQLIGDDFFLQLAIKNFGAQPWKPEARAGIECGLCISGQTIDDCRRRLEKTQFLSGKITILLGAVDVFRGHSLEKMVRDMKNLLDVCRDRFNLNEVTLCTIPPLANYSVRCNLSKLSVLYSFNNWIKLHSQYSPDDSYIHHYNVIDVFSKFTDGNYRTLYDYFQIDARMVSGCRYPHVLWNTKGRRLAISMLEKQ</sequence>
<keyword evidence="3" id="KW-1185">Reference proteome</keyword>
<dbReference type="InterPro" id="IPR025605">
    <property type="entry name" value="OST-HTH/LOTUS_dom"/>
</dbReference>
<feature type="domain" description="HTH OST-type" evidence="2">
    <location>
        <begin position="3"/>
        <end position="77"/>
    </location>
</feature>
<proteinExistence type="predicted"/>
<name>A0A6J0BX01_NEOLC</name>
<gene>
    <name evidence="4" type="primary">LOC107223453</name>
</gene>
<dbReference type="GeneID" id="107223453"/>
<reference evidence="4" key="1">
    <citation type="submission" date="2025-08" db="UniProtKB">
        <authorList>
            <consortium name="RefSeq"/>
        </authorList>
    </citation>
    <scope>IDENTIFICATION</scope>
    <source>
        <tissue evidence="4">Thorax and Abdomen</tissue>
    </source>
</reference>
<organism evidence="4">
    <name type="scientific">Neodiprion lecontei</name>
    <name type="common">Redheaded pine sawfly</name>
    <dbReference type="NCBI Taxonomy" id="441921"/>
    <lineage>
        <taxon>Eukaryota</taxon>
        <taxon>Metazoa</taxon>
        <taxon>Ecdysozoa</taxon>
        <taxon>Arthropoda</taxon>
        <taxon>Hexapoda</taxon>
        <taxon>Insecta</taxon>
        <taxon>Pterygota</taxon>
        <taxon>Neoptera</taxon>
        <taxon>Endopterygota</taxon>
        <taxon>Hymenoptera</taxon>
        <taxon>Tenthredinoidea</taxon>
        <taxon>Diprionidae</taxon>
        <taxon>Diprioninae</taxon>
        <taxon>Neodiprion</taxon>
    </lineage>
</organism>
<feature type="compositionally biased region" description="Basic residues" evidence="1">
    <location>
        <begin position="86"/>
        <end position="103"/>
    </location>
</feature>
<evidence type="ECO:0000313" key="4">
    <source>
        <dbReference type="RefSeq" id="XP_015518618.1"/>
    </source>
</evidence>
<dbReference type="Proteomes" id="UP000829291">
    <property type="component" value="Chromosome 1"/>
</dbReference>
<dbReference type="RefSeq" id="XP_015518618.1">
    <property type="nucleotide sequence ID" value="XM_015663132.2"/>
</dbReference>
<evidence type="ECO:0000313" key="3">
    <source>
        <dbReference type="Proteomes" id="UP000829291"/>
    </source>
</evidence>
<dbReference type="Pfam" id="PF12872">
    <property type="entry name" value="OST-HTH"/>
    <property type="match status" value="1"/>
</dbReference>
<dbReference type="PROSITE" id="PS51644">
    <property type="entry name" value="HTH_OST"/>
    <property type="match status" value="1"/>
</dbReference>
<evidence type="ECO:0000256" key="1">
    <source>
        <dbReference type="SAM" id="MobiDB-lite"/>
    </source>
</evidence>
<dbReference type="InterPro" id="IPR041966">
    <property type="entry name" value="LOTUS-like"/>
</dbReference>
<dbReference type="CDD" id="cd09972">
    <property type="entry name" value="LOTUS_TDRD_OSKAR"/>
    <property type="match status" value="1"/>
</dbReference>
<dbReference type="Pfam" id="PF17182">
    <property type="entry name" value="OSK"/>
    <property type="match status" value="1"/>
</dbReference>
<dbReference type="InterPro" id="IPR033447">
    <property type="entry name" value="OSK"/>
</dbReference>
<dbReference type="InParanoid" id="A0A6J0BX01"/>
<dbReference type="OrthoDB" id="10034606at2759"/>
<dbReference type="Gene3D" id="3.30.420.610">
    <property type="entry name" value="LOTUS domain-like"/>
    <property type="match status" value="1"/>
</dbReference>
<dbReference type="InterPro" id="IPR036514">
    <property type="entry name" value="SGNH_hydro_sf"/>
</dbReference>
<dbReference type="KEGG" id="nlo:107223453"/>
<accession>A0A6J0BX01</accession>
<protein>
    <submittedName>
        <fullName evidence="4">Maternal effect protein oskar</fullName>
    </submittedName>
</protein>
<evidence type="ECO:0000259" key="2">
    <source>
        <dbReference type="PROSITE" id="PS51644"/>
    </source>
</evidence>
<feature type="region of interest" description="Disordered" evidence="1">
    <location>
        <begin position="86"/>
        <end position="111"/>
    </location>
</feature>